<gene>
    <name evidence="2" type="ORF">GJ744_006827</name>
</gene>
<feature type="region of interest" description="Disordered" evidence="1">
    <location>
        <begin position="1"/>
        <end position="21"/>
    </location>
</feature>
<dbReference type="Proteomes" id="UP000606974">
    <property type="component" value="Unassembled WGS sequence"/>
</dbReference>
<accession>A0A8H7ANI1</accession>
<protein>
    <submittedName>
        <fullName evidence="2">Uncharacterized protein</fullName>
    </submittedName>
</protein>
<evidence type="ECO:0000313" key="3">
    <source>
        <dbReference type="Proteomes" id="UP000606974"/>
    </source>
</evidence>
<dbReference type="AlphaFoldDB" id="A0A8H7ANI1"/>
<organism evidence="2 3">
    <name type="scientific">Endocarpon pusillum</name>
    <dbReference type="NCBI Taxonomy" id="364733"/>
    <lineage>
        <taxon>Eukaryota</taxon>
        <taxon>Fungi</taxon>
        <taxon>Dikarya</taxon>
        <taxon>Ascomycota</taxon>
        <taxon>Pezizomycotina</taxon>
        <taxon>Eurotiomycetes</taxon>
        <taxon>Chaetothyriomycetidae</taxon>
        <taxon>Verrucariales</taxon>
        <taxon>Verrucariaceae</taxon>
        <taxon>Endocarpon</taxon>
    </lineage>
</organism>
<comment type="caution">
    <text evidence="2">The sequence shown here is derived from an EMBL/GenBank/DDBJ whole genome shotgun (WGS) entry which is preliminary data.</text>
</comment>
<sequence length="74" mass="8440">MDFQPANGTASSPERPASDGIVDECVNEKFERDRNQWRFYLSDGTYKPPAKGDGYFRSIITANFHPSHLSMTQR</sequence>
<dbReference type="EMBL" id="JAACFV010000031">
    <property type="protein sequence ID" value="KAF7510331.1"/>
    <property type="molecule type" value="Genomic_DNA"/>
</dbReference>
<feature type="compositionally biased region" description="Polar residues" evidence="1">
    <location>
        <begin position="1"/>
        <end position="12"/>
    </location>
</feature>
<keyword evidence="3" id="KW-1185">Reference proteome</keyword>
<name>A0A8H7ANI1_9EURO</name>
<evidence type="ECO:0000313" key="2">
    <source>
        <dbReference type="EMBL" id="KAF7510331.1"/>
    </source>
</evidence>
<proteinExistence type="predicted"/>
<reference evidence="2" key="1">
    <citation type="submission" date="2020-02" db="EMBL/GenBank/DDBJ databases">
        <authorList>
            <person name="Palmer J.M."/>
        </authorList>
    </citation>
    <scope>NUCLEOTIDE SEQUENCE</scope>
    <source>
        <strain evidence="2">EPUS1.4</strain>
        <tissue evidence="2">Thallus</tissue>
    </source>
</reference>
<evidence type="ECO:0000256" key="1">
    <source>
        <dbReference type="SAM" id="MobiDB-lite"/>
    </source>
</evidence>